<proteinExistence type="predicted"/>
<organism evidence="1 2">
    <name type="scientific">Salipiger mangrovisoli</name>
    <dbReference type="NCBI Taxonomy" id="2865933"/>
    <lineage>
        <taxon>Bacteria</taxon>
        <taxon>Pseudomonadati</taxon>
        <taxon>Pseudomonadota</taxon>
        <taxon>Alphaproteobacteria</taxon>
        <taxon>Rhodobacterales</taxon>
        <taxon>Roseobacteraceae</taxon>
        <taxon>Salipiger</taxon>
    </lineage>
</organism>
<sequence>MRLLLLTALALTGACTDFPEFDGSQAPGVATAPWPKLLPLDGVLRAEAPPRTQPEMAGELDARAEALRRRAAALQGDVVEGTARARMDGGVRFPEVPDA</sequence>
<dbReference type="PROSITE" id="PS51257">
    <property type="entry name" value="PROKAR_LIPOPROTEIN"/>
    <property type="match status" value="1"/>
</dbReference>
<evidence type="ECO:0000313" key="2">
    <source>
        <dbReference type="Proteomes" id="UP000607796"/>
    </source>
</evidence>
<gene>
    <name evidence="1" type="ORF">IQ782_00180</name>
</gene>
<dbReference type="RefSeq" id="WP_194132598.1">
    <property type="nucleotide sequence ID" value="NZ_JADFFK010000001.1"/>
</dbReference>
<reference evidence="1 2" key="1">
    <citation type="journal article" date="2021" name="Int. J. Syst. Evol. Microbiol.">
        <title>Salipiger mangrovisoli sp. nov., isolated from mangrove soil and the proposal for the reclassification of Paraphaeobacter pallidus as Salipiger pallidus comb. nov.</title>
        <authorList>
            <person name="Du J."/>
            <person name="Liu Y."/>
            <person name="Pei T."/>
            <person name="Deng M.R."/>
            <person name="Zhu H."/>
        </authorList>
    </citation>
    <scope>NUCLEOTIDE SEQUENCE [LARGE SCALE GENOMIC DNA]</scope>
    <source>
        <strain evidence="1 2">6D45A</strain>
    </source>
</reference>
<evidence type="ECO:0000313" key="1">
    <source>
        <dbReference type="EMBL" id="MBE9635246.1"/>
    </source>
</evidence>
<accession>A0ABR9WVD6</accession>
<dbReference type="Proteomes" id="UP000607796">
    <property type="component" value="Unassembled WGS sequence"/>
</dbReference>
<keyword evidence="2" id="KW-1185">Reference proteome</keyword>
<comment type="caution">
    <text evidence="1">The sequence shown here is derived from an EMBL/GenBank/DDBJ whole genome shotgun (WGS) entry which is preliminary data.</text>
</comment>
<protein>
    <submittedName>
        <fullName evidence="1">Uncharacterized protein</fullName>
    </submittedName>
</protein>
<dbReference type="EMBL" id="JADFFK010000001">
    <property type="protein sequence ID" value="MBE9635246.1"/>
    <property type="molecule type" value="Genomic_DNA"/>
</dbReference>
<name>A0ABR9WVD6_9RHOB</name>